<proteinExistence type="predicted"/>
<gene>
    <name evidence="4" type="ORF">FO440_12900</name>
</gene>
<dbReference type="PROSITE" id="PS51352">
    <property type="entry name" value="THIOREDOXIN_2"/>
    <property type="match status" value="1"/>
</dbReference>
<dbReference type="RefSeq" id="WP_144248680.1">
    <property type="nucleotide sequence ID" value="NZ_VLPK01000002.1"/>
</dbReference>
<evidence type="ECO:0000259" key="3">
    <source>
        <dbReference type="PROSITE" id="PS51352"/>
    </source>
</evidence>
<dbReference type="Gene3D" id="3.40.30.10">
    <property type="entry name" value="Glutaredoxin"/>
    <property type="match status" value="1"/>
</dbReference>
<dbReference type="InterPro" id="IPR050553">
    <property type="entry name" value="Thioredoxin_ResA/DsbE_sf"/>
</dbReference>
<dbReference type="InterPro" id="IPR000866">
    <property type="entry name" value="AhpC/TSA"/>
</dbReference>
<feature type="domain" description="Thioredoxin" evidence="3">
    <location>
        <begin position="23"/>
        <end position="162"/>
    </location>
</feature>
<evidence type="ECO:0000313" key="5">
    <source>
        <dbReference type="Proteomes" id="UP000318733"/>
    </source>
</evidence>
<dbReference type="PANTHER" id="PTHR42852:SF13">
    <property type="entry name" value="PROTEIN DIPZ"/>
    <property type="match status" value="1"/>
</dbReference>
<dbReference type="CDD" id="cd02966">
    <property type="entry name" value="TlpA_like_family"/>
    <property type="match status" value="1"/>
</dbReference>
<name>A0A556MLC1_9SPHI</name>
<dbReference type="AlphaFoldDB" id="A0A556MLC1"/>
<feature type="chain" id="PRO_5022026665" evidence="2">
    <location>
        <begin position="22"/>
        <end position="398"/>
    </location>
</feature>
<reference evidence="4 5" key="1">
    <citation type="submission" date="2019-07" db="EMBL/GenBank/DDBJ databases">
        <authorList>
            <person name="Huq M.A."/>
        </authorList>
    </citation>
    <scope>NUCLEOTIDE SEQUENCE [LARGE SCALE GENOMIC DNA]</scope>
    <source>
        <strain evidence="4 5">MAH-19</strain>
    </source>
</reference>
<evidence type="ECO:0000256" key="2">
    <source>
        <dbReference type="SAM" id="SignalP"/>
    </source>
</evidence>
<dbReference type="PANTHER" id="PTHR42852">
    <property type="entry name" value="THIOL:DISULFIDE INTERCHANGE PROTEIN DSBE"/>
    <property type="match status" value="1"/>
</dbReference>
<dbReference type="SUPFAM" id="SSF52833">
    <property type="entry name" value="Thioredoxin-like"/>
    <property type="match status" value="1"/>
</dbReference>
<comment type="caution">
    <text evidence="4">The sequence shown here is derived from an EMBL/GenBank/DDBJ whole genome shotgun (WGS) entry which is preliminary data.</text>
</comment>
<dbReference type="Proteomes" id="UP000318733">
    <property type="component" value="Unassembled WGS sequence"/>
</dbReference>
<dbReference type="InterPro" id="IPR013766">
    <property type="entry name" value="Thioredoxin_domain"/>
</dbReference>
<dbReference type="OrthoDB" id="9794348at2"/>
<dbReference type="PROSITE" id="PS00194">
    <property type="entry name" value="THIOREDOXIN_1"/>
    <property type="match status" value="1"/>
</dbReference>
<protein>
    <submittedName>
        <fullName evidence="4">Redoxin domain-containing protein</fullName>
    </submittedName>
</protein>
<dbReference type="InterPro" id="IPR036249">
    <property type="entry name" value="Thioredoxin-like_sf"/>
</dbReference>
<keyword evidence="1" id="KW-0676">Redox-active center</keyword>
<keyword evidence="2" id="KW-0732">Signal</keyword>
<evidence type="ECO:0000313" key="4">
    <source>
        <dbReference type="EMBL" id="TSJ40642.1"/>
    </source>
</evidence>
<dbReference type="InterPro" id="IPR017937">
    <property type="entry name" value="Thioredoxin_CS"/>
</dbReference>
<dbReference type="Pfam" id="PF00578">
    <property type="entry name" value="AhpC-TSA"/>
    <property type="match status" value="1"/>
</dbReference>
<sequence length="398" mass="45613">MPQRYLLLVVVLFFAPFTTLAQVKTGDKAPEIHITNWIKNAPQSKDLSGKFIVIDFWATWCAPCLESVPHMNNLANKNKARTNLVFLSITDEKEDRVKALLNRVDFSSTVVSDETRQTFDDFNIKDIPFCVVIDDKNTIRWIGNPGDLTNEIISDILDGRVTSPVVTTIIPSAPTQAEKMYEALTNRYATYYKDQDLPEYFNMTLSLFQVSRTFINQHSDSYYNELLISDGLAYRLSTFLDIAENQVILPDRIAKSYISYCYKSQRKIEAKQVLKAILNHLNVEYTVSDSLMDAIQLEVVDKKILKKFVTDLPHISRNSFSASYAAIDNQRFHLLARAIQAQFQKVVVTKKDNILDDKMSLTIKVDNIQNMIDSFNAYGIKATLVKQKVPVYRFTEKR</sequence>
<organism evidence="4 5">
    <name type="scientific">Mucilaginibacter corticis</name>
    <dbReference type="NCBI Taxonomy" id="2597670"/>
    <lineage>
        <taxon>Bacteria</taxon>
        <taxon>Pseudomonadati</taxon>
        <taxon>Bacteroidota</taxon>
        <taxon>Sphingobacteriia</taxon>
        <taxon>Sphingobacteriales</taxon>
        <taxon>Sphingobacteriaceae</taxon>
        <taxon>Mucilaginibacter</taxon>
    </lineage>
</organism>
<feature type="signal peptide" evidence="2">
    <location>
        <begin position="1"/>
        <end position="21"/>
    </location>
</feature>
<dbReference type="EMBL" id="VLPK01000002">
    <property type="protein sequence ID" value="TSJ40642.1"/>
    <property type="molecule type" value="Genomic_DNA"/>
</dbReference>
<keyword evidence="5" id="KW-1185">Reference proteome</keyword>
<dbReference type="GO" id="GO:0016491">
    <property type="term" value="F:oxidoreductase activity"/>
    <property type="evidence" value="ECO:0007669"/>
    <property type="project" value="InterPro"/>
</dbReference>
<dbReference type="GO" id="GO:0016209">
    <property type="term" value="F:antioxidant activity"/>
    <property type="evidence" value="ECO:0007669"/>
    <property type="project" value="InterPro"/>
</dbReference>
<evidence type="ECO:0000256" key="1">
    <source>
        <dbReference type="ARBA" id="ARBA00023284"/>
    </source>
</evidence>
<accession>A0A556MLC1</accession>